<feature type="domain" description="Protein kinase" evidence="11">
    <location>
        <begin position="158"/>
        <end position="473"/>
    </location>
</feature>
<evidence type="ECO:0000256" key="3">
    <source>
        <dbReference type="ARBA" id="ARBA00022679"/>
    </source>
</evidence>
<feature type="compositionally biased region" description="Acidic residues" evidence="10">
    <location>
        <begin position="1"/>
        <end position="11"/>
    </location>
</feature>
<comment type="similarity">
    <text evidence="7">Belongs to the protein kinase superfamily. CMGC Ser/Thr protein kinase family.</text>
</comment>
<evidence type="ECO:0000256" key="2">
    <source>
        <dbReference type="ARBA" id="ARBA00022527"/>
    </source>
</evidence>
<keyword evidence="5 12" id="KW-0418">Kinase</keyword>
<keyword evidence="4 8" id="KW-0547">Nucleotide-binding</keyword>
<gene>
    <name evidence="12" type="ORF">SOCG_02914</name>
</gene>
<dbReference type="PROSITE" id="PS00108">
    <property type="entry name" value="PROTEIN_KINASE_ST"/>
    <property type="match status" value="1"/>
</dbReference>
<evidence type="ECO:0000256" key="1">
    <source>
        <dbReference type="ARBA" id="ARBA00012513"/>
    </source>
</evidence>
<organism evidence="12 13">
    <name type="scientific">Schizosaccharomyces octosporus (strain yFS286)</name>
    <name type="common">Fission yeast</name>
    <name type="synonym">Octosporomyces octosporus</name>
    <dbReference type="NCBI Taxonomy" id="483514"/>
    <lineage>
        <taxon>Eukaryota</taxon>
        <taxon>Fungi</taxon>
        <taxon>Dikarya</taxon>
        <taxon>Ascomycota</taxon>
        <taxon>Taphrinomycotina</taxon>
        <taxon>Schizosaccharomycetes</taxon>
        <taxon>Schizosaccharomycetales</taxon>
        <taxon>Schizosaccharomycetaceae</taxon>
        <taxon>Schizosaccharomyces</taxon>
    </lineage>
</organism>
<dbReference type="InterPro" id="IPR050494">
    <property type="entry name" value="Ser_Thr_dual-spec_kinase"/>
</dbReference>
<evidence type="ECO:0000256" key="10">
    <source>
        <dbReference type="SAM" id="MobiDB-lite"/>
    </source>
</evidence>
<dbReference type="OrthoDB" id="9332038at2759"/>
<evidence type="ECO:0000259" key="11">
    <source>
        <dbReference type="PROSITE" id="PS50011"/>
    </source>
</evidence>
<dbReference type="GeneID" id="25031888"/>
<dbReference type="Gene3D" id="1.10.510.10">
    <property type="entry name" value="Transferase(Phosphotransferase) domain 1"/>
    <property type="match status" value="1"/>
</dbReference>
<evidence type="ECO:0000313" key="13">
    <source>
        <dbReference type="Proteomes" id="UP000016088"/>
    </source>
</evidence>
<reference evidence="12 13" key="1">
    <citation type="journal article" date="2011" name="Science">
        <title>Comparative functional genomics of the fission yeasts.</title>
        <authorList>
            <person name="Rhind N."/>
            <person name="Chen Z."/>
            <person name="Yassour M."/>
            <person name="Thompson D.A."/>
            <person name="Haas B.J."/>
            <person name="Habib N."/>
            <person name="Wapinski I."/>
            <person name="Roy S."/>
            <person name="Lin M.F."/>
            <person name="Heiman D.I."/>
            <person name="Young S.K."/>
            <person name="Furuya K."/>
            <person name="Guo Y."/>
            <person name="Pidoux A."/>
            <person name="Chen H.M."/>
            <person name="Robbertse B."/>
            <person name="Goldberg J.M."/>
            <person name="Aoki K."/>
            <person name="Bayne E.H."/>
            <person name="Berlin A.M."/>
            <person name="Desjardins C.A."/>
            <person name="Dobbs E."/>
            <person name="Dukaj L."/>
            <person name="Fan L."/>
            <person name="FitzGerald M.G."/>
            <person name="French C."/>
            <person name="Gujja S."/>
            <person name="Hansen K."/>
            <person name="Keifenheim D."/>
            <person name="Levin J.Z."/>
            <person name="Mosher R.A."/>
            <person name="Mueller C.A."/>
            <person name="Pfiffner J."/>
            <person name="Priest M."/>
            <person name="Russ C."/>
            <person name="Smialowska A."/>
            <person name="Swoboda P."/>
            <person name="Sykes S.M."/>
            <person name="Vaughn M."/>
            <person name="Vengrova S."/>
            <person name="Yoder R."/>
            <person name="Zeng Q."/>
            <person name="Allshire R."/>
            <person name="Baulcombe D."/>
            <person name="Birren B.W."/>
            <person name="Brown W."/>
            <person name="Ekwall K."/>
            <person name="Kellis M."/>
            <person name="Leatherwood J."/>
            <person name="Levin H."/>
            <person name="Margalit H."/>
            <person name="Martienssen R."/>
            <person name="Nieduszynski C.A."/>
            <person name="Spatafora J.W."/>
            <person name="Friedman N."/>
            <person name="Dalgaard J.Z."/>
            <person name="Baumann P."/>
            <person name="Niki H."/>
            <person name="Regev A."/>
            <person name="Nusbaum C."/>
        </authorList>
    </citation>
    <scope>NUCLEOTIDE SEQUENCE [LARGE SCALE GENOMIC DNA]</scope>
    <source>
        <strain evidence="13">yFS286</strain>
    </source>
</reference>
<keyword evidence="13" id="KW-1185">Reference proteome</keyword>
<dbReference type="InterPro" id="IPR000719">
    <property type="entry name" value="Prot_kinase_dom"/>
</dbReference>
<sequence>MNDSPLTEDEIIEQRRKRRLEILKKHQAQDPKPIPSQASTTDNPTSKVTENDIKPNVEQPETERPSFDKQHYNDENDSTLKRPGSSEPIFEKVSEGNDEDEDEGDDMFADSPLPTHKKRKTEKKPSAVKRSLAGMQDTWDDVEGYYKVILMEELDSRYLVQSNLGKGMFSSVVNVLDQKTKASFAIKIIRNNEVMYKAGMKELSILERLQAADPEGRRHIIRYDRYFMHKNHLCMVFEMLSLNLRDILKKFGRNVGLNIKAIQVYAYQMFTALQLLEECNIIHADIKPDNMLVNEKRNILKICDLGSASDAAENEITPYLVSRFYRAPEIILGYPYSCPIDTWSVGCSLFELYAGQILFPGRSNNQMLKLMMECKGKFSHKMLKRSQFAFDNFDENFNFINKEIDHISGQETHRILNFNKPARDIKFRLKDVVASTNEEVVIQQVFILLLEQCLELNPEKRITPKQALKHPFFKNSRPFR</sequence>
<feature type="region of interest" description="Disordered" evidence="10">
    <location>
        <begin position="1"/>
        <end position="129"/>
    </location>
</feature>
<evidence type="ECO:0000256" key="4">
    <source>
        <dbReference type="ARBA" id="ARBA00022741"/>
    </source>
</evidence>
<evidence type="ECO:0000256" key="9">
    <source>
        <dbReference type="RuleBase" id="RU000304"/>
    </source>
</evidence>
<name>S9PX97_SCHOY</name>
<evidence type="ECO:0000256" key="6">
    <source>
        <dbReference type="ARBA" id="ARBA00022840"/>
    </source>
</evidence>
<keyword evidence="2 9" id="KW-0723">Serine/threonine-protein kinase</keyword>
<dbReference type="RefSeq" id="XP_013016858.1">
    <property type="nucleotide sequence ID" value="XM_013161404.1"/>
</dbReference>
<dbReference type="GO" id="GO:0004674">
    <property type="term" value="F:protein serine/threonine kinase activity"/>
    <property type="evidence" value="ECO:0007669"/>
    <property type="project" value="UniProtKB-KW"/>
</dbReference>
<dbReference type="GO" id="GO:0005524">
    <property type="term" value="F:ATP binding"/>
    <property type="evidence" value="ECO:0007669"/>
    <property type="project" value="UniProtKB-UniRule"/>
</dbReference>
<keyword evidence="6 8" id="KW-0067">ATP-binding</keyword>
<dbReference type="HOGENOM" id="CLU_000288_5_5_1"/>
<evidence type="ECO:0000313" key="12">
    <source>
        <dbReference type="EMBL" id="EPX73696.1"/>
    </source>
</evidence>
<feature type="compositionally biased region" description="Acidic residues" evidence="10">
    <location>
        <begin position="96"/>
        <end position="108"/>
    </location>
</feature>
<dbReference type="Proteomes" id="UP000016088">
    <property type="component" value="Unassembled WGS sequence"/>
</dbReference>
<feature type="compositionally biased region" description="Basic and acidic residues" evidence="10">
    <location>
        <begin position="49"/>
        <end position="80"/>
    </location>
</feature>
<dbReference type="InterPro" id="IPR008271">
    <property type="entry name" value="Ser/Thr_kinase_AS"/>
</dbReference>
<dbReference type="AlphaFoldDB" id="S9PX97"/>
<dbReference type="InterPro" id="IPR017441">
    <property type="entry name" value="Protein_kinase_ATP_BS"/>
</dbReference>
<proteinExistence type="inferred from homology"/>
<dbReference type="InterPro" id="IPR044092">
    <property type="entry name" value="STKc_PRP4"/>
</dbReference>
<dbReference type="PANTHER" id="PTHR24058:SF103">
    <property type="entry name" value="SERINE_THREONINE-PROTEIN KINASE PRP4 HOMOLOG"/>
    <property type="match status" value="1"/>
</dbReference>
<dbReference type="OMA" id="PEIIMGH"/>
<dbReference type="Pfam" id="PF00069">
    <property type="entry name" value="Pkinase"/>
    <property type="match status" value="1"/>
</dbReference>
<dbReference type="EMBL" id="KE503206">
    <property type="protein sequence ID" value="EPX73696.1"/>
    <property type="molecule type" value="Genomic_DNA"/>
</dbReference>
<dbReference type="eggNOG" id="KOG0670">
    <property type="taxonomic scope" value="Eukaryota"/>
</dbReference>
<feature type="compositionally biased region" description="Basic and acidic residues" evidence="10">
    <location>
        <begin position="20"/>
        <end position="29"/>
    </location>
</feature>
<protein>
    <recommendedName>
        <fullName evidence="1">non-specific serine/threonine protein kinase</fullName>
        <ecNumber evidence="1">2.7.11.1</ecNumber>
    </recommendedName>
</protein>
<dbReference type="EC" id="2.7.11.1" evidence="1"/>
<dbReference type="PROSITE" id="PS50011">
    <property type="entry name" value="PROTEIN_KINASE_DOM"/>
    <property type="match status" value="1"/>
</dbReference>
<dbReference type="CDD" id="cd14135">
    <property type="entry name" value="STKc_PRP4"/>
    <property type="match status" value="1"/>
</dbReference>
<dbReference type="InterPro" id="IPR011009">
    <property type="entry name" value="Kinase-like_dom_sf"/>
</dbReference>
<evidence type="ECO:0000256" key="5">
    <source>
        <dbReference type="ARBA" id="ARBA00022777"/>
    </source>
</evidence>
<dbReference type="Gene3D" id="3.30.200.20">
    <property type="entry name" value="Phosphorylase Kinase, domain 1"/>
    <property type="match status" value="1"/>
</dbReference>
<dbReference type="GO" id="GO:1905746">
    <property type="term" value="P:positive regulation of mRNA cis splicing, via spliceosome"/>
    <property type="evidence" value="ECO:0007669"/>
    <property type="project" value="EnsemblFungi"/>
</dbReference>
<dbReference type="PANTHER" id="PTHR24058">
    <property type="entry name" value="DUAL SPECIFICITY PROTEIN KINASE"/>
    <property type="match status" value="1"/>
</dbReference>
<dbReference type="SMART" id="SM00220">
    <property type="entry name" value="S_TKc"/>
    <property type="match status" value="1"/>
</dbReference>
<dbReference type="VEuPathDB" id="FungiDB:SOCG_02914"/>
<dbReference type="SUPFAM" id="SSF56112">
    <property type="entry name" value="Protein kinase-like (PK-like)"/>
    <property type="match status" value="1"/>
</dbReference>
<keyword evidence="3" id="KW-0808">Transferase</keyword>
<dbReference type="FunFam" id="1.10.510.10:FF:000078">
    <property type="entry name" value="Serine/threonine-protein kinase PRP4 homolog"/>
    <property type="match status" value="1"/>
</dbReference>
<dbReference type="PROSITE" id="PS00107">
    <property type="entry name" value="PROTEIN_KINASE_ATP"/>
    <property type="match status" value="1"/>
</dbReference>
<evidence type="ECO:0000256" key="7">
    <source>
        <dbReference type="ARBA" id="ARBA00023596"/>
    </source>
</evidence>
<accession>S9PX97</accession>
<feature type="binding site" evidence="8">
    <location>
        <position position="187"/>
    </location>
    <ligand>
        <name>ATP</name>
        <dbReference type="ChEBI" id="CHEBI:30616"/>
    </ligand>
</feature>
<dbReference type="GO" id="GO:0045292">
    <property type="term" value="P:mRNA cis splicing, via spliceosome"/>
    <property type="evidence" value="ECO:0007669"/>
    <property type="project" value="EnsemblFungi"/>
</dbReference>
<evidence type="ECO:0000256" key="8">
    <source>
        <dbReference type="PROSITE-ProRule" id="PRU10141"/>
    </source>
</evidence>
<feature type="compositionally biased region" description="Polar residues" evidence="10">
    <location>
        <begin position="36"/>
        <end position="48"/>
    </location>
</feature>